<dbReference type="InterPro" id="IPR010155">
    <property type="entry name" value="CRISPR-assoc_prot_Cas5d"/>
</dbReference>
<dbReference type="AlphaFoldDB" id="F7NGQ8"/>
<protein>
    <recommendedName>
        <fullName evidence="2">pre-crRNA processing endonuclease</fullName>
        <ecNumber evidence="2">3.1.-.-</ecNumber>
    </recommendedName>
</protein>
<keyword evidence="2" id="KW-0378">Hydrolase</keyword>
<evidence type="ECO:0000256" key="2">
    <source>
        <dbReference type="PIRNR" id="PIRNR029950"/>
    </source>
</evidence>
<comment type="caution">
    <text evidence="3">The sequence shown here is derived from an EMBL/GenBank/DDBJ whole genome shotgun (WGS) entry which is preliminary data.</text>
</comment>
<dbReference type="GO" id="GO:0016787">
    <property type="term" value="F:hydrolase activity"/>
    <property type="evidence" value="ECO:0007669"/>
    <property type="project" value="UniProtKB-KW"/>
</dbReference>
<dbReference type="NCBIfam" id="TIGR02593">
    <property type="entry name" value="CRISPR_cas5"/>
    <property type="match status" value="1"/>
</dbReference>
<dbReference type="EMBL" id="AFGF01000049">
    <property type="protein sequence ID" value="EGO64862.1"/>
    <property type="molecule type" value="Genomic_DNA"/>
</dbReference>
<dbReference type="InterPro" id="IPR013422">
    <property type="entry name" value="CRISPR-assoc_prot_Cas5_N"/>
</dbReference>
<gene>
    <name evidence="3" type="ORF">ALO_06230</name>
</gene>
<name>F7NGQ8_9FIRM</name>
<dbReference type="GO" id="GO:0043571">
    <property type="term" value="P:maintenance of CRISPR repeat elements"/>
    <property type="evidence" value="ECO:0007669"/>
    <property type="project" value="UniProtKB-UniRule"/>
</dbReference>
<keyword evidence="4" id="KW-1185">Reference proteome</keyword>
<keyword evidence="1 2" id="KW-0051">Antiviral defense</keyword>
<keyword evidence="2" id="KW-0255">Endonuclease</keyword>
<reference evidence="3 4" key="1">
    <citation type="journal article" date="2011" name="EMBO J.">
        <title>Structural diversity of bacterial flagellar motors.</title>
        <authorList>
            <person name="Chen S."/>
            <person name="Beeby M."/>
            <person name="Murphy G.E."/>
            <person name="Leadbetter J.R."/>
            <person name="Hendrixson D.R."/>
            <person name="Briegel A."/>
            <person name="Li Z."/>
            <person name="Shi J."/>
            <person name="Tocheva E.I."/>
            <person name="Muller A."/>
            <person name="Dobro M.J."/>
            <person name="Jensen G.J."/>
        </authorList>
    </citation>
    <scope>NUCLEOTIDE SEQUENCE [LARGE SCALE GENOMIC DNA]</scope>
    <source>
        <strain evidence="3 4">DSM 6540</strain>
    </source>
</reference>
<dbReference type="InterPro" id="IPR021124">
    <property type="entry name" value="CRISPR-assoc_prot_Cas5"/>
</dbReference>
<evidence type="ECO:0000256" key="1">
    <source>
        <dbReference type="ARBA" id="ARBA00023118"/>
    </source>
</evidence>
<dbReference type="EC" id="3.1.-.-" evidence="2"/>
<evidence type="ECO:0000313" key="3">
    <source>
        <dbReference type="EMBL" id="EGO64862.1"/>
    </source>
</evidence>
<dbReference type="eggNOG" id="ENOG502Z82V">
    <property type="taxonomic scope" value="Bacteria"/>
</dbReference>
<keyword evidence="2" id="KW-0540">Nuclease</keyword>
<accession>F7NGQ8</accession>
<dbReference type="RefSeq" id="WP_004093892.1">
    <property type="nucleotide sequence ID" value="NZ_AFGF01000049.1"/>
</dbReference>
<dbReference type="PIRSF" id="PIRSF029950">
    <property type="entry name" value="Cas_CT1134"/>
    <property type="match status" value="1"/>
</dbReference>
<proteinExistence type="inferred from homology"/>
<evidence type="ECO:0000313" key="4">
    <source>
        <dbReference type="Proteomes" id="UP000003240"/>
    </source>
</evidence>
<dbReference type="Pfam" id="PF09704">
    <property type="entry name" value="Cas_Cas5d"/>
    <property type="match status" value="1"/>
</dbReference>
<keyword evidence="2" id="KW-0694">RNA-binding</keyword>
<dbReference type="Gene3D" id="3.30.70.2660">
    <property type="match status" value="1"/>
</dbReference>
<dbReference type="Proteomes" id="UP000003240">
    <property type="component" value="Unassembled WGS sequence"/>
</dbReference>
<dbReference type="NCBIfam" id="TIGR01876">
    <property type="entry name" value="cas_Cas5d"/>
    <property type="match status" value="1"/>
</dbReference>
<comment type="function">
    <text evidence="2">CRISPR (clustered regularly interspaced short palindromic repeat) is an adaptive immune system that provides protection against mobile genetic elements (viruses, transposable elements and conjugative plasmids). CRISPR clusters contain spacers, sequences complementary to antecedent mobile elements, and target invading nucleic acids. CRISPR clusters are transcribed and processed into CRISPR RNA (crRNA).</text>
</comment>
<dbReference type="GO" id="GO:0051607">
    <property type="term" value="P:defense response to virus"/>
    <property type="evidence" value="ECO:0007669"/>
    <property type="project" value="UniProtKB-UniRule"/>
</dbReference>
<organism evidence="3 4">
    <name type="scientific">Acetonema longum DSM 6540</name>
    <dbReference type="NCBI Taxonomy" id="1009370"/>
    <lineage>
        <taxon>Bacteria</taxon>
        <taxon>Bacillati</taxon>
        <taxon>Bacillota</taxon>
        <taxon>Negativicutes</taxon>
        <taxon>Acetonemataceae</taxon>
        <taxon>Acetonema</taxon>
    </lineage>
</organism>
<comment type="similarity">
    <text evidence="2">Belongs to the CRISPR-associated protein Cas5 family. Subtype I-C/Dvulg subfamily.</text>
</comment>
<dbReference type="GO" id="GO:0003723">
    <property type="term" value="F:RNA binding"/>
    <property type="evidence" value="ECO:0007669"/>
    <property type="project" value="UniProtKB-UniRule"/>
</dbReference>
<sequence length="244" mass="28827">MHNWCLEVWGDYACFTRPEMKVERVSYDVMTPSAARAIFESILWKPAIRWNVTKIEVINPIKWISVRRNEVGRKMPNPTAKQMAGALGEPMGIFIEDERQQRAGLFLRDVRYRIYGYFDFIPPDQRKANHSVSPEFWADEQELAEKIRLDETEAKYAAMFERRAKKGQCFHRPYLGCREFACDFRLVDPQKEPVELIEETRDLGFMLYDMDFEKDENDPIPLFFRAWIENGAVNADRREVEVRG</sequence>
<dbReference type="GO" id="GO:0004519">
    <property type="term" value="F:endonuclease activity"/>
    <property type="evidence" value="ECO:0007669"/>
    <property type="project" value="UniProtKB-UniRule"/>
</dbReference>
<dbReference type="OrthoDB" id="5621871at2"/>
<dbReference type="CDD" id="cd09752">
    <property type="entry name" value="Cas5_I-C"/>
    <property type="match status" value="1"/>
</dbReference>
<dbReference type="STRING" id="1009370.ALO_06230"/>